<dbReference type="EMBL" id="QKKF02027198">
    <property type="protein sequence ID" value="RZF35934.1"/>
    <property type="molecule type" value="Genomic_DNA"/>
</dbReference>
<evidence type="ECO:0000256" key="1">
    <source>
        <dbReference type="ARBA" id="ARBA00010836"/>
    </source>
</evidence>
<organism evidence="12 13">
    <name type="scientific">Laodelphax striatellus</name>
    <name type="common">Small brown planthopper</name>
    <name type="synonym">Delphax striatella</name>
    <dbReference type="NCBI Taxonomy" id="195883"/>
    <lineage>
        <taxon>Eukaryota</taxon>
        <taxon>Metazoa</taxon>
        <taxon>Ecdysozoa</taxon>
        <taxon>Arthropoda</taxon>
        <taxon>Hexapoda</taxon>
        <taxon>Insecta</taxon>
        <taxon>Pterygota</taxon>
        <taxon>Neoptera</taxon>
        <taxon>Paraneoptera</taxon>
        <taxon>Hemiptera</taxon>
        <taxon>Auchenorrhyncha</taxon>
        <taxon>Fulgoroidea</taxon>
        <taxon>Delphacidae</taxon>
        <taxon>Criomorphinae</taxon>
        <taxon>Laodelphax</taxon>
    </lineage>
</organism>
<dbReference type="Pfam" id="PF12052">
    <property type="entry name" value="VGCC_beta4Aa_N"/>
    <property type="match status" value="1"/>
</dbReference>
<dbReference type="GO" id="GO:0005891">
    <property type="term" value="C:voltage-gated calcium channel complex"/>
    <property type="evidence" value="ECO:0007669"/>
    <property type="project" value="InterPro"/>
</dbReference>
<sequence>MVQKPPDEDEQDRETCRNMIGYNQCNQGYKLFTQGSADSNYSQPSSDLSLDEEKETLRREKERQALSQLEKARSKPVAFAVRTNVCYDGSVDDDSPVHGSAVSFDIRDFLHIKEKYDNNWWIGRLVKEGCDVGFIPSPVKLENLRLQQTQARNSKLYASKGSSSGNLGALPNDVLSTSKSANSRGSTPPTPGEDSDSLGNARLAGKTTLTTPPAKEKRKPFFKKQETTTPYDVVPSMRPVVLVGPSLKGYEVTDMMQKALFDFLKHRFEGRIIITRVMADISLAKRSLLNNPSKRAIMERSNSRSTCLAEVQAEIERIFELARTLQLVVLDCDTINHPSQLAKTSLAPTVVYLKISSPKVLQRLIKSRGKSQSRNLNVQMVAAEKLAQCPPEMFDVILDENQLEDACEHIAEYLEAYWRATHPPHTPPPTHASPTPTSHAPPPAMPAQSQHRPTHHSHPPHHSPTDHAAVRLNSTPPGAHPDDYGYPHDTRGAHQDEYGYPHDSRGMLQDEYGYPIEPRGAYHHHPAHHSRARSRAMDRDRVDYEEDYNSSSPPGGGDMYGGGGGGHAHYHPVPPPSGGGPPRGPPGPPGSAHAHSHRPRDPDDYHSPHQASSRRALNAI</sequence>
<dbReference type="AlphaFoldDB" id="A0A482WQX7"/>
<dbReference type="InterPro" id="IPR036028">
    <property type="entry name" value="SH3-like_dom_sf"/>
</dbReference>
<evidence type="ECO:0000256" key="9">
    <source>
        <dbReference type="ARBA" id="ARBA00023303"/>
    </source>
</evidence>
<evidence type="ECO:0000259" key="11">
    <source>
        <dbReference type="SMART" id="SM00072"/>
    </source>
</evidence>
<keyword evidence="6" id="KW-0106">Calcium</keyword>
<dbReference type="GO" id="GO:0005245">
    <property type="term" value="F:voltage-gated calcium channel activity"/>
    <property type="evidence" value="ECO:0007669"/>
    <property type="project" value="InterPro"/>
</dbReference>
<comment type="caution">
    <text evidence="12">The sequence shown here is derived from an EMBL/GenBank/DDBJ whole genome shotgun (WGS) entry which is preliminary data.</text>
</comment>
<keyword evidence="2" id="KW-0728">SH3 domain</keyword>
<evidence type="ECO:0000256" key="8">
    <source>
        <dbReference type="ARBA" id="ARBA00023065"/>
    </source>
</evidence>
<evidence type="ECO:0000256" key="3">
    <source>
        <dbReference type="ARBA" id="ARBA00022448"/>
    </source>
</evidence>
<dbReference type="Pfam" id="PF00625">
    <property type="entry name" value="Guanylate_kin"/>
    <property type="match status" value="1"/>
</dbReference>
<evidence type="ECO:0000256" key="6">
    <source>
        <dbReference type="ARBA" id="ARBA00022837"/>
    </source>
</evidence>
<evidence type="ECO:0000256" key="2">
    <source>
        <dbReference type="ARBA" id="ARBA00022443"/>
    </source>
</evidence>
<dbReference type="STRING" id="195883.A0A482WQX7"/>
<keyword evidence="4" id="KW-0597">Phosphoprotein</keyword>
<feature type="domain" description="Guanylate kinase/L-type calcium channel beta subunit" evidence="11">
    <location>
        <begin position="236"/>
        <end position="418"/>
    </location>
</feature>
<proteinExistence type="inferred from homology"/>
<keyword evidence="7" id="KW-0851">Voltage-gated channel</keyword>
<dbReference type="InterPro" id="IPR008145">
    <property type="entry name" value="GK/Ca_channel_bsu"/>
</dbReference>
<dbReference type="InParanoid" id="A0A482WQX7"/>
<dbReference type="InterPro" id="IPR046937">
    <property type="entry name" value="CAB1-4_N_A-dom"/>
</dbReference>
<keyword evidence="9" id="KW-0407">Ion channel</keyword>
<evidence type="ECO:0000256" key="4">
    <source>
        <dbReference type="ARBA" id="ARBA00022553"/>
    </source>
</evidence>
<feature type="region of interest" description="Disordered" evidence="10">
    <location>
        <begin position="156"/>
        <end position="200"/>
    </location>
</feature>
<keyword evidence="5" id="KW-0109">Calcium transport</keyword>
<feature type="region of interest" description="Disordered" evidence="10">
    <location>
        <begin position="205"/>
        <end position="224"/>
    </location>
</feature>
<dbReference type="Gene3D" id="2.30.30.40">
    <property type="entry name" value="SH3 Domains"/>
    <property type="match status" value="1"/>
</dbReference>
<feature type="compositionally biased region" description="Polar residues" evidence="10">
    <location>
        <begin position="174"/>
        <end position="187"/>
    </location>
</feature>
<evidence type="ECO:0000256" key="7">
    <source>
        <dbReference type="ARBA" id="ARBA00022882"/>
    </source>
</evidence>
<evidence type="ECO:0000256" key="5">
    <source>
        <dbReference type="ARBA" id="ARBA00022568"/>
    </source>
</evidence>
<name>A0A482WQX7_LAOST</name>
<dbReference type="SMART" id="SM00072">
    <property type="entry name" value="GuKc"/>
    <property type="match status" value="1"/>
</dbReference>
<feature type="compositionally biased region" description="Basic residues" evidence="10">
    <location>
        <begin position="452"/>
        <end position="461"/>
    </location>
</feature>
<evidence type="ECO:0000256" key="10">
    <source>
        <dbReference type="SAM" id="MobiDB-lite"/>
    </source>
</evidence>
<feature type="compositionally biased region" description="Basic residues" evidence="10">
    <location>
        <begin position="521"/>
        <end position="534"/>
    </location>
</feature>
<reference evidence="12 13" key="1">
    <citation type="journal article" date="2017" name="Gigascience">
        <title>Genome sequence of the small brown planthopper, Laodelphax striatellus.</title>
        <authorList>
            <person name="Zhu J."/>
            <person name="Jiang F."/>
            <person name="Wang X."/>
            <person name="Yang P."/>
            <person name="Bao Y."/>
            <person name="Zhao W."/>
            <person name="Wang W."/>
            <person name="Lu H."/>
            <person name="Wang Q."/>
            <person name="Cui N."/>
            <person name="Li J."/>
            <person name="Chen X."/>
            <person name="Luo L."/>
            <person name="Yu J."/>
            <person name="Kang L."/>
            <person name="Cui F."/>
        </authorList>
    </citation>
    <scope>NUCLEOTIDE SEQUENCE [LARGE SCALE GENOMIC DNA]</scope>
    <source>
        <strain evidence="12">Lst14</strain>
    </source>
</reference>
<feature type="compositionally biased region" description="Polar residues" evidence="10">
    <location>
        <begin position="609"/>
        <end position="620"/>
    </location>
</feature>
<dbReference type="Proteomes" id="UP000291343">
    <property type="component" value="Unassembled WGS sequence"/>
</dbReference>
<keyword evidence="3" id="KW-0813">Transport</keyword>
<dbReference type="FunCoup" id="A0A482WQX7">
    <property type="interactions" value="195"/>
</dbReference>
<feature type="compositionally biased region" description="Pro residues" evidence="10">
    <location>
        <begin position="572"/>
        <end position="589"/>
    </location>
</feature>
<dbReference type="SMR" id="A0A482WQX7"/>
<dbReference type="OrthoDB" id="5962384at2759"/>
<evidence type="ECO:0000313" key="13">
    <source>
        <dbReference type="Proteomes" id="UP000291343"/>
    </source>
</evidence>
<dbReference type="CDD" id="cd11863">
    <property type="entry name" value="SH3_CACNB"/>
    <property type="match status" value="1"/>
</dbReference>
<dbReference type="FunFam" id="3.40.50.300:FF:000023">
    <property type="entry name" value="Voltage-dependent L-type calcium channel subunit beta-2"/>
    <property type="match status" value="1"/>
</dbReference>
<dbReference type="InterPro" id="IPR027417">
    <property type="entry name" value="P-loop_NTPase"/>
</dbReference>
<keyword evidence="13" id="KW-1185">Reference proteome</keyword>
<dbReference type="SUPFAM" id="SSF50044">
    <property type="entry name" value="SH3-domain"/>
    <property type="match status" value="1"/>
</dbReference>
<feature type="region of interest" description="Disordered" evidence="10">
    <location>
        <begin position="421"/>
        <end position="620"/>
    </location>
</feature>
<dbReference type="InterPro" id="IPR000584">
    <property type="entry name" value="VDCC_L_bsu"/>
</dbReference>
<protein>
    <recommendedName>
        <fullName evidence="11">Guanylate kinase/L-type calcium channel beta subunit domain-containing protein</fullName>
    </recommendedName>
</protein>
<dbReference type="SUPFAM" id="SSF52540">
    <property type="entry name" value="P-loop containing nucleoside triphosphate hydrolases"/>
    <property type="match status" value="1"/>
</dbReference>
<comment type="similarity">
    <text evidence="1">Belongs to the calcium channel beta subunit family.</text>
</comment>
<feature type="compositionally biased region" description="Basic and acidic residues" evidence="10">
    <location>
        <begin position="480"/>
        <end position="505"/>
    </location>
</feature>
<evidence type="ECO:0000313" key="12">
    <source>
        <dbReference type="EMBL" id="RZF35934.1"/>
    </source>
</evidence>
<accession>A0A482WQX7</accession>
<dbReference type="PRINTS" id="PR01626">
    <property type="entry name" value="LCACHANNELB"/>
</dbReference>
<dbReference type="PANTHER" id="PTHR11824">
    <property type="entry name" value="VOLTAGE-DEPENDENT CALCIUM CHANNEL BETA SUBUNIT"/>
    <property type="match status" value="1"/>
</dbReference>
<gene>
    <name evidence="12" type="ORF">LSTR_LSTR008504</name>
</gene>
<dbReference type="Gene3D" id="3.40.50.300">
    <property type="entry name" value="P-loop containing nucleotide triphosphate hydrolases"/>
    <property type="match status" value="1"/>
</dbReference>
<feature type="compositionally biased region" description="Gly residues" evidence="10">
    <location>
        <begin position="554"/>
        <end position="567"/>
    </location>
</feature>
<keyword evidence="8" id="KW-0406">Ion transport</keyword>